<dbReference type="Proteomes" id="UP000252519">
    <property type="component" value="Unassembled WGS sequence"/>
</dbReference>
<evidence type="ECO:0000313" key="1">
    <source>
        <dbReference type="EMBL" id="RCN44548.1"/>
    </source>
</evidence>
<gene>
    <name evidence="1" type="ORF">ANCCAN_09436</name>
</gene>
<dbReference type="AlphaFoldDB" id="A0A368GLL0"/>
<evidence type="ECO:0008006" key="3">
    <source>
        <dbReference type="Google" id="ProtNLM"/>
    </source>
</evidence>
<proteinExistence type="predicted"/>
<accession>A0A368GLL0</accession>
<dbReference type="EMBL" id="JOJR01000126">
    <property type="protein sequence ID" value="RCN44548.1"/>
    <property type="molecule type" value="Genomic_DNA"/>
</dbReference>
<reference evidence="1 2" key="1">
    <citation type="submission" date="2014-10" db="EMBL/GenBank/DDBJ databases">
        <title>Draft genome of the hookworm Ancylostoma caninum.</title>
        <authorList>
            <person name="Mitreva M."/>
        </authorList>
    </citation>
    <scope>NUCLEOTIDE SEQUENCE [LARGE SCALE GENOMIC DNA]</scope>
    <source>
        <strain evidence="1 2">Baltimore</strain>
    </source>
</reference>
<keyword evidence="2" id="KW-1185">Reference proteome</keyword>
<organism evidence="1 2">
    <name type="scientific">Ancylostoma caninum</name>
    <name type="common">Dog hookworm</name>
    <dbReference type="NCBI Taxonomy" id="29170"/>
    <lineage>
        <taxon>Eukaryota</taxon>
        <taxon>Metazoa</taxon>
        <taxon>Ecdysozoa</taxon>
        <taxon>Nematoda</taxon>
        <taxon>Chromadorea</taxon>
        <taxon>Rhabditida</taxon>
        <taxon>Rhabditina</taxon>
        <taxon>Rhabditomorpha</taxon>
        <taxon>Strongyloidea</taxon>
        <taxon>Ancylostomatidae</taxon>
        <taxon>Ancylostomatinae</taxon>
        <taxon>Ancylostoma</taxon>
    </lineage>
</organism>
<evidence type="ECO:0000313" key="2">
    <source>
        <dbReference type="Proteomes" id="UP000252519"/>
    </source>
</evidence>
<sequence>MLVRDPSKRAGLAEIVSNPWVMAGDRGHAAVGIAINSKASLATFRPYNDYRTDGGGWCWDRGCNTQLSTELYKCL</sequence>
<name>A0A368GLL0_ANCCA</name>
<comment type="caution">
    <text evidence="1">The sequence shown here is derived from an EMBL/GenBank/DDBJ whole genome shotgun (WGS) entry which is preliminary data.</text>
</comment>
<protein>
    <recommendedName>
        <fullName evidence="3">Protein kinase domain-containing protein</fullName>
    </recommendedName>
</protein>